<comment type="similarity">
    <text evidence="2">Belongs to the cornichon family.</text>
</comment>
<dbReference type="EMBL" id="GGEC01080847">
    <property type="protein sequence ID" value="MBX61331.1"/>
    <property type="molecule type" value="Transcribed_RNA"/>
</dbReference>
<name>A0A2P2Q2W2_RHIMU</name>
<keyword evidence="4 6" id="KW-1133">Transmembrane helix</keyword>
<dbReference type="SMART" id="SM01398">
    <property type="entry name" value="Cornichon"/>
    <property type="match status" value="1"/>
</dbReference>
<dbReference type="InterPro" id="IPR003377">
    <property type="entry name" value="Cornichon"/>
</dbReference>
<protein>
    <submittedName>
        <fullName evidence="8">Protein cornichon homolog 4-like</fullName>
    </submittedName>
</protein>
<feature type="signal peptide" evidence="7">
    <location>
        <begin position="1"/>
        <end position="22"/>
    </location>
</feature>
<proteinExistence type="inferred from homology"/>
<evidence type="ECO:0000256" key="1">
    <source>
        <dbReference type="ARBA" id="ARBA00004141"/>
    </source>
</evidence>
<evidence type="ECO:0000256" key="7">
    <source>
        <dbReference type="SAM" id="SignalP"/>
    </source>
</evidence>
<evidence type="ECO:0000256" key="6">
    <source>
        <dbReference type="SAM" id="Phobius"/>
    </source>
</evidence>
<evidence type="ECO:0000256" key="4">
    <source>
        <dbReference type="ARBA" id="ARBA00022989"/>
    </source>
</evidence>
<feature type="transmembrane region" description="Helical" evidence="6">
    <location>
        <begin position="53"/>
        <end position="81"/>
    </location>
</feature>
<dbReference type="PANTHER" id="PTHR12290">
    <property type="entry name" value="CORNICHON-RELATED"/>
    <property type="match status" value="1"/>
</dbReference>
<feature type="transmembrane region" description="Helical" evidence="6">
    <location>
        <begin position="113"/>
        <end position="132"/>
    </location>
</feature>
<evidence type="ECO:0000256" key="3">
    <source>
        <dbReference type="ARBA" id="ARBA00022692"/>
    </source>
</evidence>
<accession>A0A2P2Q2W2</accession>
<dbReference type="GO" id="GO:0016020">
    <property type="term" value="C:membrane"/>
    <property type="evidence" value="ECO:0007669"/>
    <property type="project" value="UniProtKB-SubCell"/>
</dbReference>
<evidence type="ECO:0000256" key="2">
    <source>
        <dbReference type="ARBA" id="ARBA00010095"/>
    </source>
</evidence>
<dbReference type="GO" id="GO:0016192">
    <property type="term" value="P:vesicle-mediated transport"/>
    <property type="evidence" value="ECO:0007669"/>
    <property type="project" value="InterPro"/>
</dbReference>
<reference evidence="8" key="1">
    <citation type="submission" date="2018-02" db="EMBL/GenBank/DDBJ databases">
        <title>Rhizophora mucronata_Transcriptome.</title>
        <authorList>
            <person name="Meera S.P."/>
            <person name="Sreeshan A."/>
            <person name="Augustine A."/>
        </authorList>
    </citation>
    <scope>NUCLEOTIDE SEQUENCE</scope>
    <source>
        <tissue evidence="8">Leaf</tissue>
    </source>
</reference>
<keyword evidence="3 6" id="KW-0812">Transmembrane</keyword>
<keyword evidence="5 6" id="KW-0472">Membrane</keyword>
<evidence type="ECO:0000256" key="5">
    <source>
        <dbReference type="ARBA" id="ARBA00023136"/>
    </source>
</evidence>
<evidence type="ECO:0000313" key="8">
    <source>
        <dbReference type="EMBL" id="MBX61331.1"/>
    </source>
</evidence>
<sequence>MGALLGWLLSFLLLMALIGVVGYQLMNLLDLETDHLNPYDTARTINRIVKAEYILQGLVCVAFLFTGHWFMCLLSLPYLYYNTTLYLQRRHLVDVTEIYNQLNWEKKQRTFKFLYLIALVVISLFWLLWTVGEEVD</sequence>
<feature type="chain" id="PRO_5015194994" evidence="7">
    <location>
        <begin position="23"/>
        <end position="136"/>
    </location>
</feature>
<comment type="subcellular location">
    <subcellularLocation>
        <location evidence="1">Membrane</location>
        <topology evidence="1">Multi-pass membrane protein</topology>
    </subcellularLocation>
</comment>
<organism evidence="8">
    <name type="scientific">Rhizophora mucronata</name>
    <name type="common">Asiatic mangrove</name>
    <dbReference type="NCBI Taxonomy" id="61149"/>
    <lineage>
        <taxon>Eukaryota</taxon>
        <taxon>Viridiplantae</taxon>
        <taxon>Streptophyta</taxon>
        <taxon>Embryophyta</taxon>
        <taxon>Tracheophyta</taxon>
        <taxon>Spermatophyta</taxon>
        <taxon>Magnoliopsida</taxon>
        <taxon>eudicotyledons</taxon>
        <taxon>Gunneridae</taxon>
        <taxon>Pentapetalae</taxon>
        <taxon>rosids</taxon>
        <taxon>fabids</taxon>
        <taxon>Malpighiales</taxon>
        <taxon>Rhizophoraceae</taxon>
        <taxon>Rhizophora</taxon>
    </lineage>
</organism>
<keyword evidence="7" id="KW-0732">Signal</keyword>
<dbReference type="AlphaFoldDB" id="A0A2P2Q2W2"/>
<dbReference type="Pfam" id="PF03311">
    <property type="entry name" value="Cornichon"/>
    <property type="match status" value="1"/>
</dbReference>